<protein>
    <submittedName>
        <fullName evidence="1">Uncharacterized protein</fullName>
    </submittedName>
</protein>
<organism evidence="1 2">
    <name type="scientific">Zophobas morio</name>
    <dbReference type="NCBI Taxonomy" id="2755281"/>
    <lineage>
        <taxon>Eukaryota</taxon>
        <taxon>Metazoa</taxon>
        <taxon>Ecdysozoa</taxon>
        <taxon>Arthropoda</taxon>
        <taxon>Hexapoda</taxon>
        <taxon>Insecta</taxon>
        <taxon>Pterygota</taxon>
        <taxon>Neoptera</taxon>
        <taxon>Endopterygota</taxon>
        <taxon>Coleoptera</taxon>
        <taxon>Polyphaga</taxon>
        <taxon>Cucujiformia</taxon>
        <taxon>Tenebrionidae</taxon>
        <taxon>Zophobas</taxon>
    </lineage>
</organism>
<comment type="caution">
    <text evidence="1">The sequence shown here is derived from an EMBL/GenBank/DDBJ whole genome shotgun (WGS) entry which is preliminary data.</text>
</comment>
<dbReference type="EMBL" id="JALNTZ010000002">
    <property type="protein sequence ID" value="KAJ3663748.1"/>
    <property type="molecule type" value="Genomic_DNA"/>
</dbReference>
<dbReference type="AlphaFoldDB" id="A0AA38ITT2"/>
<sequence length="142" mass="16837">MDGVKDERKIAIMINLIGEDRQLMYDHFKYEAKENKKKFDVVMKKFEEVCEPKLNITVEKFNFFNTSQREGEPFDTFLIELRNKAATCEFGEQRDSLIRDRIMCDIQDRTLQKRLLRESDLSLNTAIQFCQANELSEKQANK</sequence>
<name>A0AA38ITT2_9CUCU</name>
<proteinExistence type="predicted"/>
<reference evidence="1" key="1">
    <citation type="journal article" date="2023" name="G3 (Bethesda)">
        <title>Whole genome assemblies of Zophobas morio and Tenebrio molitor.</title>
        <authorList>
            <person name="Kaur S."/>
            <person name="Stinson S.A."/>
            <person name="diCenzo G.C."/>
        </authorList>
    </citation>
    <scope>NUCLEOTIDE SEQUENCE</scope>
    <source>
        <strain evidence="1">QUZm001</strain>
    </source>
</reference>
<accession>A0AA38ITT2</accession>
<dbReference type="Proteomes" id="UP001168821">
    <property type="component" value="Unassembled WGS sequence"/>
</dbReference>
<dbReference type="PANTHER" id="PTHR33198">
    <property type="entry name" value="ANK_REP_REGION DOMAIN-CONTAINING PROTEIN-RELATED"/>
    <property type="match status" value="1"/>
</dbReference>
<evidence type="ECO:0000313" key="2">
    <source>
        <dbReference type="Proteomes" id="UP001168821"/>
    </source>
</evidence>
<keyword evidence="2" id="KW-1185">Reference proteome</keyword>
<evidence type="ECO:0000313" key="1">
    <source>
        <dbReference type="EMBL" id="KAJ3663748.1"/>
    </source>
</evidence>
<gene>
    <name evidence="1" type="ORF">Zmor_007975</name>
</gene>
<dbReference type="PANTHER" id="PTHR33198:SF20">
    <property type="entry name" value="RETROTRANSPOSON GAG DOMAIN-CONTAINING PROTEIN"/>
    <property type="match status" value="1"/>
</dbReference>